<accession>A0A3G9K725</accession>
<dbReference type="InterPro" id="IPR052712">
    <property type="entry name" value="Acid_resist_chaperone_HdeD"/>
</dbReference>
<dbReference type="RefSeq" id="WP_126421458.1">
    <property type="nucleotide sequence ID" value="NZ_AP019367.1"/>
</dbReference>
<proteinExistence type="predicted"/>
<dbReference type="PANTHER" id="PTHR34989">
    <property type="entry name" value="PROTEIN HDED"/>
    <property type="match status" value="1"/>
</dbReference>
<reference evidence="3" key="1">
    <citation type="submission" date="2018-11" db="EMBL/GenBank/DDBJ databases">
        <title>Comparative genomics of Parolsenella catena and Libanicoccus massiliensis: Reclassification of Libanicoccus massiliensis as Parolsenella massiliensis comb. nov.</title>
        <authorList>
            <person name="Sakamoto M."/>
            <person name="Ikeyama N."/>
            <person name="Murakami T."/>
            <person name="Mori H."/>
            <person name="Yuki M."/>
            <person name="Ohkuma M."/>
        </authorList>
    </citation>
    <scope>NUCLEOTIDE SEQUENCE [LARGE SCALE GENOMIC DNA]</scope>
    <source>
        <strain evidence="3">JCM 31932</strain>
    </source>
</reference>
<dbReference type="GeneID" id="88848704"/>
<evidence type="ECO:0000256" key="1">
    <source>
        <dbReference type="SAM" id="Phobius"/>
    </source>
</evidence>
<dbReference type="InterPro" id="IPR005325">
    <property type="entry name" value="DUF308_memb"/>
</dbReference>
<dbReference type="AlphaFoldDB" id="A0A3G9K725"/>
<gene>
    <name evidence="2" type="ORF">Pcatena_05710</name>
</gene>
<organism evidence="2 3">
    <name type="scientific">Parolsenella catena</name>
    <dbReference type="NCBI Taxonomy" id="2003188"/>
    <lineage>
        <taxon>Bacteria</taxon>
        <taxon>Bacillati</taxon>
        <taxon>Actinomycetota</taxon>
        <taxon>Coriobacteriia</taxon>
        <taxon>Coriobacteriales</taxon>
        <taxon>Atopobiaceae</taxon>
        <taxon>Parolsenella</taxon>
    </lineage>
</organism>
<feature type="transmembrane region" description="Helical" evidence="1">
    <location>
        <begin position="72"/>
        <end position="88"/>
    </location>
</feature>
<evidence type="ECO:0008006" key="4">
    <source>
        <dbReference type="Google" id="ProtNLM"/>
    </source>
</evidence>
<dbReference type="PANTHER" id="PTHR34989:SF1">
    <property type="entry name" value="PROTEIN HDED"/>
    <property type="match status" value="1"/>
</dbReference>
<feature type="transmembrane region" description="Helical" evidence="1">
    <location>
        <begin position="125"/>
        <end position="148"/>
    </location>
</feature>
<dbReference type="OrthoDB" id="3192598at2"/>
<keyword evidence="1" id="KW-1133">Transmembrane helix</keyword>
<keyword evidence="1" id="KW-0812">Transmembrane</keyword>
<protein>
    <recommendedName>
        <fullName evidence="4">Acid-resistance membrane protein</fullName>
    </recommendedName>
</protein>
<feature type="transmembrane region" description="Helical" evidence="1">
    <location>
        <begin position="12"/>
        <end position="32"/>
    </location>
</feature>
<keyword evidence="3" id="KW-1185">Reference proteome</keyword>
<dbReference type="EMBL" id="AP019367">
    <property type="protein sequence ID" value="BBH49984.1"/>
    <property type="molecule type" value="Genomic_DNA"/>
</dbReference>
<evidence type="ECO:0000313" key="2">
    <source>
        <dbReference type="EMBL" id="BBH49984.1"/>
    </source>
</evidence>
<dbReference type="Pfam" id="PF03729">
    <property type="entry name" value="DUF308"/>
    <property type="match status" value="2"/>
</dbReference>
<sequence>MDVFERLFRRTKATVILMGVALLVLGVAMFVSPIGATLLIVQVVGWTLAVAGAITLLNCWRHASEGMRQADLFMGLLEAIPGVCLIVWPDAFVAVVYVIIGVIVLVTGVNDVIEANAVRLAFGAGWVWRMAIGVITLLAGVAVVASPFAMAELVMLVAGLALIFDGITEIIAGVSMR</sequence>
<dbReference type="Proteomes" id="UP000273154">
    <property type="component" value="Chromosome"/>
</dbReference>
<keyword evidence="1" id="KW-0472">Membrane</keyword>
<dbReference type="KEGG" id="pcat:Pcatena_05710"/>
<feature type="transmembrane region" description="Helical" evidence="1">
    <location>
        <begin position="94"/>
        <end position="113"/>
    </location>
</feature>
<dbReference type="GO" id="GO:0005886">
    <property type="term" value="C:plasma membrane"/>
    <property type="evidence" value="ECO:0007669"/>
    <property type="project" value="TreeGrafter"/>
</dbReference>
<feature type="transmembrane region" description="Helical" evidence="1">
    <location>
        <begin position="38"/>
        <end position="60"/>
    </location>
</feature>
<evidence type="ECO:0000313" key="3">
    <source>
        <dbReference type="Proteomes" id="UP000273154"/>
    </source>
</evidence>
<name>A0A3G9K725_9ACTN</name>
<feature type="transmembrane region" description="Helical" evidence="1">
    <location>
        <begin position="154"/>
        <end position="174"/>
    </location>
</feature>